<dbReference type="EMBL" id="JAKLTR010000006">
    <property type="protein sequence ID" value="MCG2614892.1"/>
    <property type="molecule type" value="Genomic_DNA"/>
</dbReference>
<keyword evidence="2" id="KW-1185">Reference proteome</keyword>
<organism evidence="1 2">
    <name type="scientific">Terrimonas ginsenosidimutans</name>
    <dbReference type="NCBI Taxonomy" id="2908004"/>
    <lineage>
        <taxon>Bacteria</taxon>
        <taxon>Pseudomonadati</taxon>
        <taxon>Bacteroidota</taxon>
        <taxon>Chitinophagia</taxon>
        <taxon>Chitinophagales</taxon>
        <taxon>Chitinophagaceae</taxon>
        <taxon>Terrimonas</taxon>
    </lineage>
</organism>
<dbReference type="Proteomes" id="UP001165367">
    <property type="component" value="Unassembled WGS sequence"/>
</dbReference>
<gene>
    <name evidence="1" type="ORF">LZZ85_11390</name>
</gene>
<evidence type="ECO:0000313" key="1">
    <source>
        <dbReference type="EMBL" id="MCG2614892.1"/>
    </source>
</evidence>
<comment type="caution">
    <text evidence="1">The sequence shown here is derived from an EMBL/GenBank/DDBJ whole genome shotgun (WGS) entry which is preliminary data.</text>
</comment>
<evidence type="ECO:0000313" key="2">
    <source>
        <dbReference type="Proteomes" id="UP001165367"/>
    </source>
</evidence>
<proteinExistence type="predicted"/>
<protein>
    <submittedName>
        <fullName evidence="1">Uncharacterized protein</fullName>
    </submittedName>
</protein>
<reference evidence="1" key="1">
    <citation type="submission" date="2022-01" db="EMBL/GenBank/DDBJ databases">
        <authorList>
            <person name="Jo J.-H."/>
            <person name="Im W.-T."/>
        </authorList>
    </citation>
    <scope>NUCLEOTIDE SEQUENCE</scope>
    <source>
        <strain evidence="1">NA20</strain>
    </source>
</reference>
<accession>A0ABS9KRD0</accession>
<name>A0ABS9KRD0_9BACT</name>
<dbReference type="RefSeq" id="WP_237871728.1">
    <property type="nucleotide sequence ID" value="NZ_JAKLTR010000006.1"/>
</dbReference>
<sequence>MNIFDAIQDTTFDISTAAFGYPATWIPTGEATTLVGDVLYKDASHKMDMDESEFEVEKHVMEYKRGVFDGLQARVDAARREKVIIQTSTNVFEEFWVKRCVKLYDGKTIKAILQPVA</sequence>